<comment type="function">
    <text evidence="2">Plays a role in determining ER morphology.</text>
</comment>
<dbReference type="PANTHER" id="PTHR22166">
    <property type="entry name" value="ENDOPLASMIC RETICULUM JUNCTION FORMATION PROTEIN LUNAPARK"/>
    <property type="match status" value="1"/>
</dbReference>
<accession>A0A0N4Z664</accession>
<evidence type="ECO:0000313" key="5">
    <source>
        <dbReference type="WBParaSite" id="PTRK_0000260700.1"/>
    </source>
</evidence>
<evidence type="ECO:0000313" key="4">
    <source>
        <dbReference type="Proteomes" id="UP000038045"/>
    </source>
</evidence>
<dbReference type="GO" id="GO:0098826">
    <property type="term" value="C:endoplasmic reticulum tubular network membrane"/>
    <property type="evidence" value="ECO:0007669"/>
    <property type="project" value="UniProtKB-UniRule"/>
</dbReference>
<proteinExistence type="inferred from homology"/>
<reference evidence="5" key="1">
    <citation type="submission" date="2017-02" db="UniProtKB">
        <authorList>
            <consortium name="WormBaseParasite"/>
        </authorList>
    </citation>
    <scope>IDENTIFICATION</scope>
</reference>
<dbReference type="WBParaSite" id="PTRK_0000260700.1">
    <property type="protein sequence ID" value="PTRK_0000260700.1"/>
    <property type="gene ID" value="PTRK_0000260700"/>
</dbReference>
<sequence>MGGYFSKKVSVKDELVRVTEDILRLRGDIEKIQSSQATIIRSTFFMIFLLSTTGSAYLFMLVNDKRKWGLYSLLVFIASTLVFILLHKCIRPLYEWRIDKKQKKLVELVDEKQKIIEEIKDKESYKVASELLQEFGDEDETTMYGTPIHNTSVMNKTFAKNNSTFIERSKNGANPMKKPQSRFNTPNMDSKALQIKAAQNMSNKRQIDVPGPMQKSISSHSSINRINDVSRSLPPRPYIDNHNTSIVERIADMVLGDGINNRYALICLFCKSHNGMALKDEFEGLAYKCYKCQKFNPARSDKEKYEECVKRSKSEDNILSEESNENVLQPLNTNRVIKNKN</sequence>
<comment type="similarity">
    <text evidence="1 2">Belongs to the lunapark family.</text>
</comment>
<organism evidence="4 5">
    <name type="scientific">Parastrongyloides trichosuri</name>
    <name type="common">Possum-specific nematode worm</name>
    <dbReference type="NCBI Taxonomy" id="131310"/>
    <lineage>
        <taxon>Eukaryota</taxon>
        <taxon>Metazoa</taxon>
        <taxon>Ecdysozoa</taxon>
        <taxon>Nematoda</taxon>
        <taxon>Chromadorea</taxon>
        <taxon>Rhabditida</taxon>
        <taxon>Tylenchina</taxon>
        <taxon>Panagrolaimomorpha</taxon>
        <taxon>Strongyloidoidea</taxon>
        <taxon>Strongyloididae</taxon>
        <taxon>Parastrongyloides</taxon>
    </lineage>
</organism>
<dbReference type="GO" id="GO:1903373">
    <property type="term" value="P:positive regulation of endoplasmic reticulum tubular network organization"/>
    <property type="evidence" value="ECO:0007669"/>
    <property type="project" value="UniProtKB-UniRule"/>
</dbReference>
<keyword evidence="2" id="KW-0812">Transmembrane</keyword>
<dbReference type="GO" id="GO:0071788">
    <property type="term" value="P:endoplasmic reticulum tubular network maintenance"/>
    <property type="evidence" value="ECO:0007669"/>
    <property type="project" value="UniProtKB-UniRule"/>
</dbReference>
<name>A0A0N4Z664_PARTI</name>
<evidence type="ECO:0000256" key="1">
    <source>
        <dbReference type="ARBA" id="ARBA00009940"/>
    </source>
</evidence>
<dbReference type="InterPro" id="IPR040115">
    <property type="entry name" value="Lnp"/>
</dbReference>
<dbReference type="InterPro" id="IPR019273">
    <property type="entry name" value="Lunapark_Znf"/>
</dbReference>
<dbReference type="AlphaFoldDB" id="A0A0N4Z664"/>
<evidence type="ECO:0000259" key="3">
    <source>
        <dbReference type="Pfam" id="PF10058"/>
    </source>
</evidence>
<protein>
    <recommendedName>
        <fullName evidence="2">Endoplasmic reticulum junction formation protein lunapark</fullName>
    </recommendedName>
</protein>
<feature type="transmembrane region" description="Helical" evidence="2">
    <location>
        <begin position="43"/>
        <end position="62"/>
    </location>
</feature>
<comment type="subcellular location">
    <subcellularLocation>
        <location evidence="2">Endoplasmic reticulum membrane</location>
        <topology evidence="2">Multi-pass membrane protein</topology>
    </subcellularLocation>
</comment>
<comment type="domain">
    <text evidence="2">The C4-type zinc finger motif is necessary both for its ER three-way tubular junction localization and formation.</text>
</comment>
<keyword evidence="2" id="KW-0256">Endoplasmic reticulum</keyword>
<feature type="domain" description="Lunapark zinc ribbon" evidence="3">
    <location>
        <begin position="247"/>
        <end position="296"/>
    </location>
</feature>
<keyword evidence="2" id="KW-0479">Metal-binding</keyword>
<keyword evidence="4" id="KW-1185">Reference proteome</keyword>
<feature type="transmembrane region" description="Helical" evidence="2">
    <location>
        <begin position="68"/>
        <end position="87"/>
    </location>
</feature>
<keyword evidence="2" id="KW-1133">Transmembrane helix</keyword>
<dbReference type="Proteomes" id="UP000038045">
    <property type="component" value="Unplaced"/>
</dbReference>
<dbReference type="PANTHER" id="PTHR22166:SF12">
    <property type="entry name" value="ENDOPLASMIC RETICULUM JUNCTION FORMATION PROTEIN LUNAPARK"/>
    <property type="match status" value="1"/>
</dbReference>
<dbReference type="STRING" id="131310.A0A0N4Z664"/>
<keyword evidence="2" id="KW-0472">Membrane</keyword>
<dbReference type="GO" id="GO:0008270">
    <property type="term" value="F:zinc ion binding"/>
    <property type="evidence" value="ECO:0007669"/>
    <property type="project" value="UniProtKB-KW"/>
</dbReference>
<keyword evidence="2" id="KW-0863">Zinc-finger</keyword>
<keyword evidence="2" id="KW-0862">Zinc</keyword>
<dbReference type="Pfam" id="PF10058">
    <property type="entry name" value="Zn_ribbon_10"/>
    <property type="match status" value="1"/>
</dbReference>
<evidence type="ECO:0000256" key="2">
    <source>
        <dbReference type="RuleBase" id="RU367073"/>
    </source>
</evidence>